<feature type="domain" description="Abortive infection phage resistance protein N-terminal" evidence="2">
    <location>
        <begin position="30"/>
        <end position="176"/>
    </location>
</feature>
<sequence>MNIKEFADDFLENVFVNIEAGDSNQEDELTKDIIEYIKDCGEVFEPIICHYKQRGIKINAYDYNEESNTLDLFVTILKSGTGLQKTSDHDIEDAFKKICEFYKMAVSDKLISKIDESNEDAYELAQLIDEIKNQHQHVRFFVLTNGTVSSDILPECITDSRVSFEYNLWDMDRIYQQYSVRAGKEKIEIDFPTDYNHKLKCLKMDEVSDKVNVYLVIIPGIILAKIYGTYHQGLLEKNVRTFLQFKVKVNRGIKKTISEEPDMFLAYNNGISTIADSVEIESENNIAYITKINGWQIVNGGQTTASIYSTSLDKKIDLSNVFVQMKLSVIKETVNSNKIIPSISKYANSQTVVKDSDLSSNDEYHVKLETFSRKEWIPAQTGGKATSKWFYERTRGQYLDDQSQKNGAELKRFRIEYPSQNKFNKTDLAKYEMSWMQKPYDVSKGGEKIFKLFDDIIKNSNIEVDEIYYHHTIARAILFKEIDKHVNRKKLGGYKANMVSYIISLLSYKTQKKLDLDKIWEKQMLSENLFKIIDEIIPYVWEKINTPEKKGMNIGEWCKKIDCWNSITEKYFEIKGLEYEIKKESDDINENSQEYTLAEKKLVDDMSGVSPIIWFSISKWAKENNLMSPLDRKAAYNFGTATNRNLQLSFKQAKFAAKILRQAKELGFKDWSEK</sequence>
<evidence type="ECO:0000259" key="1">
    <source>
        <dbReference type="Pfam" id="PF10592"/>
    </source>
</evidence>
<dbReference type="InterPro" id="IPR055101">
    <property type="entry name" value="AIPR_N"/>
</dbReference>
<dbReference type="EMBL" id="QICL01000004">
    <property type="protein sequence ID" value="PXV66920.1"/>
    <property type="molecule type" value="Genomic_DNA"/>
</dbReference>
<organism evidence="3 4">
    <name type="scientific">Dysgonomonas alginatilytica</name>
    <dbReference type="NCBI Taxonomy" id="1605892"/>
    <lineage>
        <taxon>Bacteria</taxon>
        <taxon>Pseudomonadati</taxon>
        <taxon>Bacteroidota</taxon>
        <taxon>Bacteroidia</taxon>
        <taxon>Bacteroidales</taxon>
        <taxon>Dysgonomonadaceae</taxon>
        <taxon>Dysgonomonas</taxon>
    </lineage>
</organism>
<evidence type="ECO:0000313" key="3">
    <source>
        <dbReference type="EMBL" id="PXV66920.1"/>
    </source>
</evidence>
<dbReference type="Pfam" id="PF10592">
    <property type="entry name" value="AIPR"/>
    <property type="match status" value="1"/>
</dbReference>
<proteinExistence type="predicted"/>
<reference evidence="3 4" key="1">
    <citation type="submission" date="2018-03" db="EMBL/GenBank/DDBJ databases">
        <title>Genomic Encyclopedia of Archaeal and Bacterial Type Strains, Phase II (KMG-II): from individual species to whole genera.</title>
        <authorList>
            <person name="Goeker M."/>
        </authorList>
    </citation>
    <scope>NUCLEOTIDE SEQUENCE [LARGE SCALE GENOMIC DNA]</scope>
    <source>
        <strain evidence="3 4">DSM 100214</strain>
    </source>
</reference>
<dbReference type="RefSeq" id="WP_110309875.1">
    <property type="nucleotide sequence ID" value="NZ_QICL01000004.1"/>
</dbReference>
<gene>
    <name evidence="3" type="ORF">CLV62_104182</name>
</gene>
<evidence type="ECO:0000313" key="4">
    <source>
        <dbReference type="Proteomes" id="UP000247973"/>
    </source>
</evidence>
<protein>
    <submittedName>
        <fullName evidence="3">AIPR protein</fullName>
    </submittedName>
</protein>
<dbReference type="Pfam" id="PF22879">
    <property type="entry name" value="AIPR_N"/>
    <property type="match status" value="1"/>
</dbReference>
<dbReference type="AlphaFoldDB" id="A0A2V3PRH1"/>
<evidence type="ECO:0000259" key="2">
    <source>
        <dbReference type="Pfam" id="PF22879"/>
    </source>
</evidence>
<comment type="caution">
    <text evidence="3">The sequence shown here is derived from an EMBL/GenBank/DDBJ whole genome shotgun (WGS) entry which is preliminary data.</text>
</comment>
<dbReference type="InterPro" id="IPR018891">
    <property type="entry name" value="AIPR_C"/>
</dbReference>
<accession>A0A2V3PRH1</accession>
<keyword evidence="4" id="KW-1185">Reference proteome</keyword>
<dbReference type="Proteomes" id="UP000247973">
    <property type="component" value="Unassembled WGS sequence"/>
</dbReference>
<dbReference type="OrthoDB" id="9806213at2"/>
<feature type="domain" description="Abortive phage infection protein C-terminal" evidence="1">
    <location>
        <begin position="235"/>
        <end position="547"/>
    </location>
</feature>
<name>A0A2V3PRH1_9BACT</name>